<organism evidence="1 2">
    <name type="scientific">Cladophialophora carrionii</name>
    <dbReference type="NCBI Taxonomy" id="86049"/>
    <lineage>
        <taxon>Eukaryota</taxon>
        <taxon>Fungi</taxon>
        <taxon>Dikarya</taxon>
        <taxon>Ascomycota</taxon>
        <taxon>Pezizomycotina</taxon>
        <taxon>Eurotiomycetes</taxon>
        <taxon>Chaetothyriomycetidae</taxon>
        <taxon>Chaetothyriales</taxon>
        <taxon>Herpotrichiellaceae</taxon>
        <taxon>Cladophialophora</taxon>
    </lineage>
</organism>
<dbReference type="Proteomes" id="UP000094526">
    <property type="component" value="Unassembled WGS sequence"/>
</dbReference>
<gene>
    <name evidence="1" type="ORF">CLCR_05295</name>
</gene>
<sequence>MHMKGVEKFGLINHKVRMSLGNNAVLDTNYIEAETPSREVVKLDTCGRAPASGLQDIVEEEIRIRAQRQHLGASGTNFHGGPDKNRL</sequence>
<protein>
    <submittedName>
        <fullName evidence="1">Uncharacterized protein</fullName>
    </submittedName>
</protein>
<name>A0A1C1CLK7_9EURO</name>
<dbReference type="VEuPathDB" id="FungiDB:CLCR_05295"/>
<evidence type="ECO:0000313" key="1">
    <source>
        <dbReference type="EMBL" id="OCT49369.1"/>
    </source>
</evidence>
<dbReference type="AlphaFoldDB" id="A0A1C1CLK7"/>
<reference evidence="2" key="1">
    <citation type="submission" date="2015-07" db="EMBL/GenBank/DDBJ databases">
        <authorList>
            <person name="Teixeira M.M."/>
            <person name="Souza R.C."/>
            <person name="Almeida L.G."/>
            <person name="Vicente V.A."/>
            <person name="de Hoog S."/>
            <person name="Bocca A.L."/>
            <person name="de Almeida S.R."/>
            <person name="Vasconcelos A.T."/>
            <person name="Felipe M.S."/>
        </authorList>
    </citation>
    <scope>NUCLEOTIDE SEQUENCE [LARGE SCALE GENOMIC DNA]</scope>
    <source>
        <strain evidence="2">KSF</strain>
    </source>
</reference>
<evidence type="ECO:0000313" key="2">
    <source>
        <dbReference type="Proteomes" id="UP000094526"/>
    </source>
</evidence>
<proteinExistence type="predicted"/>
<accession>A0A1C1CLK7</accession>
<dbReference type="EMBL" id="LGRB01000011">
    <property type="protein sequence ID" value="OCT49369.1"/>
    <property type="molecule type" value="Genomic_DNA"/>
</dbReference>
<comment type="caution">
    <text evidence="1">The sequence shown here is derived from an EMBL/GenBank/DDBJ whole genome shotgun (WGS) entry which is preliminary data.</text>
</comment>
<keyword evidence="2" id="KW-1185">Reference proteome</keyword>